<protein>
    <submittedName>
        <fullName evidence="1">Uncharacterized protein</fullName>
    </submittedName>
</protein>
<dbReference type="Proteomes" id="UP000233837">
    <property type="component" value="Unassembled WGS sequence"/>
</dbReference>
<keyword evidence="2" id="KW-1185">Reference proteome</keyword>
<evidence type="ECO:0000313" key="1">
    <source>
        <dbReference type="EMBL" id="PKU64281.1"/>
    </source>
</evidence>
<organism evidence="1 2">
    <name type="scientific">Dendrobium catenatum</name>
    <dbReference type="NCBI Taxonomy" id="906689"/>
    <lineage>
        <taxon>Eukaryota</taxon>
        <taxon>Viridiplantae</taxon>
        <taxon>Streptophyta</taxon>
        <taxon>Embryophyta</taxon>
        <taxon>Tracheophyta</taxon>
        <taxon>Spermatophyta</taxon>
        <taxon>Magnoliopsida</taxon>
        <taxon>Liliopsida</taxon>
        <taxon>Asparagales</taxon>
        <taxon>Orchidaceae</taxon>
        <taxon>Epidendroideae</taxon>
        <taxon>Malaxideae</taxon>
        <taxon>Dendrobiinae</taxon>
        <taxon>Dendrobium</taxon>
    </lineage>
</organism>
<gene>
    <name evidence="1" type="ORF">MA16_Dca005204</name>
</gene>
<accession>A0A2I0VLL4</accession>
<reference evidence="1 2" key="2">
    <citation type="journal article" date="2017" name="Nature">
        <title>The Apostasia genome and the evolution of orchids.</title>
        <authorList>
            <person name="Zhang G.Q."/>
            <person name="Liu K.W."/>
            <person name="Li Z."/>
            <person name="Lohaus R."/>
            <person name="Hsiao Y.Y."/>
            <person name="Niu S.C."/>
            <person name="Wang J.Y."/>
            <person name="Lin Y.C."/>
            <person name="Xu Q."/>
            <person name="Chen L.J."/>
            <person name="Yoshida K."/>
            <person name="Fujiwara S."/>
            <person name="Wang Z.W."/>
            <person name="Zhang Y.Q."/>
            <person name="Mitsuda N."/>
            <person name="Wang M."/>
            <person name="Liu G.H."/>
            <person name="Pecoraro L."/>
            <person name="Huang H.X."/>
            <person name="Xiao X.J."/>
            <person name="Lin M."/>
            <person name="Wu X.Y."/>
            <person name="Wu W.L."/>
            <person name="Chen Y.Y."/>
            <person name="Chang S.B."/>
            <person name="Sakamoto S."/>
            <person name="Ohme-Takagi M."/>
            <person name="Yagi M."/>
            <person name="Zeng S.J."/>
            <person name="Shen C.Y."/>
            <person name="Yeh C.M."/>
            <person name="Luo Y.B."/>
            <person name="Tsai W.C."/>
            <person name="Van de Peer Y."/>
            <person name="Liu Z.J."/>
        </authorList>
    </citation>
    <scope>NUCLEOTIDE SEQUENCE [LARGE SCALE GENOMIC DNA]</scope>
    <source>
        <tissue evidence="1">The whole plant</tissue>
    </source>
</reference>
<evidence type="ECO:0000313" key="2">
    <source>
        <dbReference type="Proteomes" id="UP000233837"/>
    </source>
</evidence>
<proteinExistence type="predicted"/>
<dbReference type="EMBL" id="KZ503429">
    <property type="protein sequence ID" value="PKU64281.1"/>
    <property type="molecule type" value="Genomic_DNA"/>
</dbReference>
<sequence length="95" mass="11132">MLRELMNGLHLRNKLHHSHGAPPTERQICVWHRSVAPAECQIFRYLLADEQYDANIGVAVFTYAIFSVLTRFAEETYERGERQLPWQKCAKWSSI</sequence>
<reference evidence="1 2" key="1">
    <citation type="journal article" date="2016" name="Sci. Rep.">
        <title>The Dendrobium catenatum Lindl. genome sequence provides insights into polysaccharide synthase, floral development and adaptive evolution.</title>
        <authorList>
            <person name="Zhang G.Q."/>
            <person name="Xu Q."/>
            <person name="Bian C."/>
            <person name="Tsai W.C."/>
            <person name="Yeh C.M."/>
            <person name="Liu K.W."/>
            <person name="Yoshida K."/>
            <person name="Zhang L.S."/>
            <person name="Chang S.B."/>
            <person name="Chen F."/>
            <person name="Shi Y."/>
            <person name="Su Y.Y."/>
            <person name="Zhang Y.Q."/>
            <person name="Chen L.J."/>
            <person name="Yin Y."/>
            <person name="Lin M."/>
            <person name="Huang H."/>
            <person name="Deng H."/>
            <person name="Wang Z.W."/>
            <person name="Zhu S.L."/>
            <person name="Zhao X."/>
            <person name="Deng C."/>
            <person name="Niu S.C."/>
            <person name="Huang J."/>
            <person name="Wang M."/>
            <person name="Liu G.H."/>
            <person name="Yang H.J."/>
            <person name="Xiao X.J."/>
            <person name="Hsiao Y.Y."/>
            <person name="Wu W.L."/>
            <person name="Chen Y.Y."/>
            <person name="Mitsuda N."/>
            <person name="Ohme-Takagi M."/>
            <person name="Luo Y.B."/>
            <person name="Van de Peer Y."/>
            <person name="Liu Z.J."/>
        </authorList>
    </citation>
    <scope>NUCLEOTIDE SEQUENCE [LARGE SCALE GENOMIC DNA]</scope>
    <source>
        <tissue evidence="1">The whole plant</tissue>
    </source>
</reference>
<dbReference type="AlphaFoldDB" id="A0A2I0VLL4"/>
<name>A0A2I0VLL4_9ASPA</name>